<dbReference type="Pfam" id="PF19927">
    <property type="entry name" value="DUF6390"/>
    <property type="match status" value="2"/>
</dbReference>
<dbReference type="EMBL" id="SLWN01000003">
    <property type="protein sequence ID" value="TCO33685.1"/>
    <property type="molecule type" value="Genomic_DNA"/>
</dbReference>
<dbReference type="InterPro" id="IPR045660">
    <property type="entry name" value="DUF6390"/>
</dbReference>
<organism evidence="1 2">
    <name type="scientific">Kribbella steppae</name>
    <dbReference type="NCBI Taxonomy" id="2512223"/>
    <lineage>
        <taxon>Bacteria</taxon>
        <taxon>Bacillati</taxon>
        <taxon>Actinomycetota</taxon>
        <taxon>Actinomycetes</taxon>
        <taxon>Propionibacteriales</taxon>
        <taxon>Kribbellaceae</taxon>
        <taxon>Kribbella</taxon>
    </lineage>
</organism>
<evidence type="ECO:0000313" key="1">
    <source>
        <dbReference type="EMBL" id="TCO33685.1"/>
    </source>
</evidence>
<accession>A0A4R2HUJ0</accession>
<dbReference type="OrthoDB" id="2111648at2"/>
<proteinExistence type="predicted"/>
<dbReference type="Proteomes" id="UP000294508">
    <property type="component" value="Unassembled WGS sequence"/>
</dbReference>
<dbReference type="AlphaFoldDB" id="A0A4R2HUJ0"/>
<evidence type="ECO:0000313" key="2">
    <source>
        <dbReference type="Proteomes" id="UP000294508"/>
    </source>
</evidence>
<keyword evidence="2" id="KW-1185">Reference proteome</keyword>
<name>A0A4R2HUJ0_9ACTN</name>
<sequence length="235" mass="26261">MTTGPALFVRYAFAPNRLGYCGPADADALLEYGALGRADGGFRALAKQFEGAWPQLRLIAAATGTADPLDREVVEAYWIGNRLLDRARNARGGLPHHSYQVFCLYPWADLLGDERRTAQALRVLDQCRIRWGRVIADTTDHVVVESRPLLWDGSQLALGPPQQETAIRGFDGVRLIERLDPGDWVSLHWEWVCDRLTPAQMVALRHYSAHHLTLVNERMAQRRGGRAGMSGPRIP</sequence>
<protein>
    <submittedName>
        <fullName evidence="1">Uncharacterized protein</fullName>
    </submittedName>
</protein>
<comment type="caution">
    <text evidence="1">The sequence shown here is derived from an EMBL/GenBank/DDBJ whole genome shotgun (WGS) entry which is preliminary data.</text>
</comment>
<dbReference type="RefSeq" id="WP_132209115.1">
    <property type="nucleotide sequence ID" value="NZ_SLWN01000003.1"/>
</dbReference>
<reference evidence="1 2" key="1">
    <citation type="journal article" date="2015" name="Stand. Genomic Sci.">
        <title>Genomic Encyclopedia of Bacterial and Archaeal Type Strains, Phase III: the genomes of soil and plant-associated and newly described type strains.</title>
        <authorList>
            <person name="Whitman W.B."/>
            <person name="Woyke T."/>
            <person name="Klenk H.P."/>
            <person name="Zhou Y."/>
            <person name="Lilburn T.G."/>
            <person name="Beck B.J."/>
            <person name="De Vos P."/>
            <person name="Vandamme P."/>
            <person name="Eisen J.A."/>
            <person name="Garrity G."/>
            <person name="Hugenholtz P."/>
            <person name="Kyrpides N.C."/>
        </authorList>
    </citation>
    <scope>NUCLEOTIDE SEQUENCE [LARGE SCALE GENOMIC DNA]</scope>
    <source>
        <strain evidence="1 2">VKM Ac-2572</strain>
    </source>
</reference>
<gene>
    <name evidence="1" type="ORF">EV652_103687</name>
</gene>